<dbReference type="Proteomes" id="UP001234297">
    <property type="component" value="Chromosome 12"/>
</dbReference>
<protein>
    <submittedName>
        <fullName evidence="1">Uncharacterized protein</fullName>
    </submittedName>
</protein>
<name>A0ACC2K548_PERAE</name>
<proteinExistence type="predicted"/>
<dbReference type="EMBL" id="CM056820">
    <property type="protein sequence ID" value="KAJ8616235.1"/>
    <property type="molecule type" value="Genomic_DNA"/>
</dbReference>
<evidence type="ECO:0000313" key="1">
    <source>
        <dbReference type="EMBL" id="KAJ8616235.1"/>
    </source>
</evidence>
<comment type="caution">
    <text evidence="1">The sequence shown here is derived from an EMBL/GenBank/DDBJ whole genome shotgun (WGS) entry which is preliminary data.</text>
</comment>
<accession>A0ACC2K548</accession>
<sequence>MKASRFTWSRYNAGKREMKIMTAASRNPPHGLSSESSMYDNIIVDAPIFDESQDDDVINDLIFDLYQENDVNIAPIFNVHLNGDTDRLTPES</sequence>
<reference evidence="1 2" key="1">
    <citation type="journal article" date="2022" name="Hortic Res">
        <title>A haplotype resolved chromosomal level avocado genome allows analysis of novel avocado genes.</title>
        <authorList>
            <person name="Nath O."/>
            <person name="Fletcher S.J."/>
            <person name="Hayward A."/>
            <person name="Shaw L.M."/>
            <person name="Masouleh A.K."/>
            <person name="Furtado A."/>
            <person name="Henry R.J."/>
            <person name="Mitter N."/>
        </authorList>
    </citation>
    <scope>NUCLEOTIDE SEQUENCE [LARGE SCALE GENOMIC DNA]</scope>
    <source>
        <strain evidence="2">cv. Hass</strain>
    </source>
</reference>
<organism evidence="1 2">
    <name type="scientific">Persea americana</name>
    <name type="common">Avocado</name>
    <dbReference type="NCBI Taxonomy" id="3435"/>
    <lineage>
        <taxon>Eukaryota</taxon>
        <taxon>Viridiplantae</taxon>
        <taxon>Streptophyta</taxon>
        <taxon>Embryophyta</taxon>
        <taxon>Tracheophyta</taxon>
        <taxon>Spermatophyta</taxon>
        <taxon>Magnoliopsida</taxon>
        <taxon>Magnoliidae</taxon>
        <taxon>Laurales</taxon>
        <taxon>Lauraceae</taxon>
        <taxon>Persea</taxon>
    </lineage>
</organism>
<evidence type="ECO:0000313" key="2">
    <source>
        <dbReference type="Proteomes" id="UP001234297"/>
    </source>
</evidence>
<keyword evidence="2" id="KW-1185">Reference proteome</keyword>
<gene>
    <name evidence="1" type="ORF">MRB53_035607</name>
</gene>